<keyword evidence="1" id="KW-0812">Transmembrane</keyword>
<gene>
    <name evidence="2" type="ORF">ELAC_1379</name>
</gene>
<dbReference type="Proteomes" id="UP000220251">
    <property type="component" value="Unassembled WGS sequence"/>
</dbReference>
<feature type="transmembrane region" description="Helical" evidence="1">
    <location>
        <begin position="309"/>
        <end position="327"/>
    </location>
</feature>
<sequence length="342" mass="38979">MIPEKPLFSYIPKESQNLRYLRFGALSDMFSPLKQNPSLRALASQTTRSTGATMLPFKLRFLSIIQLCIGFTLLLWMLLSPTLGKTYDDKKKLLLIESALGDTQGAAFKLANDKEKQILERNQILSLSLTSDEKETLTALKRALVERQEQRTLGTLFHETATAFFANPYTLLYVLFSITVPLMILLRKQAAAGALLFLPLTAALFAYDNLLFSPVKQKTEEERLFPEESDLKETFLEVMGGESTSFSLPLALDLWMIQKHLNVAPSSDPEIFSLQKEEANYRFLTLRALSQKNYLLSVKPVERMDKATLSLYFFWNVFFAVTCYRLIRKKSPVIQMDKTTVP</sequence>
<feature type="transmembrane region" description="Helical" evidence="1">
    <location>
        <begin position="59"/>
        <end position="79"/>
    </location>
</feature>
<organism evidence="2 3">
    <name type="scientific">Estrella lausannensis</name>
    <dbReference type="NCBI Taxonomy" id="483423"/>
    <lineage>
        <taxon>Bacteria</taxon>
        <taxon>Pseudomonadati</taxon>
        <taxon>Chlamydiota</taxon>
        <taxon>Chlamydiia</taxon>
        <taxon>Parachlamydiales</taxon>
        <taxon>Candidatus Criblamydiaceae</taxon>
        <taxon>Estrella</taxon>
    </lineage>
</organism>
<keyword evidence="3" id="KW-1185">Reference proteome</keyword>
<evidence type="ECO:0000256" key="1">
    <source>
        <dbReference type="SAM" id="Phobius"/>
    </source>
</evidence>
<dbReference type="AlphaFoldDB" id="A0A0H5E632"/>
<feature type="transmembrane region" description="Helical" evidence="1">
    <location>
        <begin position="193"/>
        <end position="212"/>
    </location>
</feature>
<evidence type="ECO:0000313" key="3">
    <source>
        <dbReference type="Proteomes" id="UP000220251"/>
    </source>
</evidence>
<name>A0A0H5E632_9BACT</name>
<protein>
    <submittedName>
        <fullName evidence="2">Putative membrane protein</fullName>
    </submittedName>
</protein>
<accession>A0A0H5E632</accession>
<keyword evidence="1" id="KW-0472">Membrane</keyword>
<feature type="transmembrane region" description="Helical" evidence="1">
    <location>
        <begin position="166"/>
        <end position="186"/>
    </location>
</feature>
<keyword evidence="1" id="KW-1133">Transmembrane helix</keyword>
<reference evidence="3" key="1">
    <citation type="submission" date="2015-06" db="EMBL/GenBank/DDBJ databases">
        <authorList>
            <person name="Bertelli C."/>
        </authorList>
    </citation>
    <scope>NUCLEOTIDE SEQUENCE [LARGE SCALE GENOMIC DNA]</scope>
    <source>
        <strain evidence="3">CRIB-30</strain>
    </source>
</reference>
<proteinExistence type="predicted"/>
<evidence type="ECO:0000313" key="2">
    <source>
        <dbReference type="EMBL" id="CRX38715.1"/>
    </source>
</evidence>
<dbReference type="EMBL" id="CWGJ01000019">
    <property type="protein sequence ID" value="CRX38715.1"/>
    <property type="molecule type" value="Genomic_DNA"/>
</dbReference>